<dbReference type="SUPFAM" id="SSF52047">
    <property type="entry name" value="RNI-like"/>
    <property type="match status" value="1"/>
</dbReference>
<gene>
    <name evidence="4" type="ORF">GCM10010365_37950</name>
</gene>
<evidence type="ECO:0000256" key="1">
    <source>
        <dbReference type="ARBA" id="ARBA00022741"/>
    </source>
</evidence>
<comment type="caution">
    <text evidence="4">The sequence shown here is derived from an EMBL/GenBank/DDBJ whole genome shotgun (WGS) entry which is preliminary data.</text>
</comment>
<sequence length="1041" mass="114830">MEPAAIGVRLASSVMTPLVKRLFVTEGPGAGLVDRPVRVSEFVSFRGEKRTLAEKELTRIATELVRRALKAGERPVGHDEEPAVVHALATTLYALGDLDMTDVQAVQLGQQTLALHLRAESGTPDRHLSLDATLFYQRVLDTACLHILHFFTQRSTFVPRTLVEQTRRQAELIAKVDELIARTPLPGGTDTAFEQRYLAYVATKNSHLTIYGIDLVNSPERWPLDAAYLSLQALRPGEDDEPVDRGGAHIASTSLPAEQALADHDRVLLRGVAGSGKTTLVQWLAVTAARGERGDRVPFVLPLRTLVRHPGGPPSPDAFLAAVRVPFHAAQPAGWTDRVLTARRGLLLVDGIDEIPERDRDRTRRWLRDLLQVYPGNQWLVTSRPSAVRADWLTPEGFTELALSPMSRNDVAAFIARWHTAARLDAPDTDRLDGYERSLLEAVRTKADLGLLATNPLMCGLICALHRDRRGYLPHGRPELYEAALSMLLARRDEERDMFRGSGEDDLHLTELPQVQLLQRLAYWLIRNHQTEMDRDRAVRIVADILPSLPAAAAQGDAERILRHLLVRSGLLREPTVGTVEFVHRTFQDYLGAKAAVEDGDFGLLVRNAVDEQWADVIRMSVAHARPRERAELLGAMNESAEQLDGAASARVRLLALACLEHATQLDPAVRAAVERGAAALIPPRTAEEARLLAACGPLVLELLPGPEGLTDAEARAVVVTASLVGTDAALPVLTRFRSHPYLSVRAQLGWTWHRFDTRQYAEEIIARLPEEGLYFSAHSAEHLLALRELGGRSRLRLAGDIRSADIRAGLLPGQVDKLIVRDNQVLEDVSFLAEQDRLAHLDLDGSPRLADLTPLTELPLPWLSLNRLAGLVRPGALDCLAASATLRSLDLGIPLCAESVDAALPAGLPLEYLRFTRDALKHTGLRGLSRLESVRKLSLAKLPEALTPDDFEEIARLPYLEELRIIWNATGWQAGPALPGVTRLRLNWFTGAEDLSKLPHLFPNLRTVEIYLASETTDVPEHILGLLPDTRVLESTDVVL</sequence>
<dbReference type="Proteomes" id="UP000622166">
    <property type="component" value="Unassembled WGS sequence"/>
</dbReference>
<reference evidence="4" key="2">
    <citation type="submission" date="2020-09" db="EMBL/GenBank/DDBJ databases">
        <authorList>
            <person name="Sun Q."/>
            <person name="Ohkuma M."/>
        </authorList>
    </citation>
    <scope>NUCLEOTIDE SEQUENCE</scope>
    <source>
        <strain evidence="4">JCM 4815</strain>
    </source>
</reference>
<proteinExistence type="predicted"/>
<dbReference type="InterPro" id="IPR007111">
    <property type="entry name" value="NACHT_NTPase"/>
</dbReference>
<reference evidence="4" key="1">
    <citation type="journal article" date="2014" name="Int. J. Syst. Evol. Microbiol.">
        <title>Complete genome sequence of Corynebacterium casei LMG S-19264T (=DSM 44701T), isolated from a smear-ripened cheese.</title>
        <authorList>
            <consortium name="US DOE Joint Genome Institute (JGI-PGF)"/>
            <person name="Walter F."/>
            <person name="Albersmeier A."/>
            <person name="Kalinowski J."/>
            <person name="Ruckert C."/>
        </authorList>
    </citation>
    <scope>NUCLEOTIDE SEQUENCE</scope>
    <source>
        <strain evidence="4">JCM 4815</strain>
    </source>
</reference>
<evidence type="ECO:0000259" key="3">
    <source>
        <dbReference type="PROSITE" id="PS50837"/>
    </source>
</evidence>
<evidence type="ECO:0000256" key="2">
    <source>
        <dbReference type="ARBA" id="ARBA00022840"/>
    </source>
</evidence>
<dbReference type="InterPro" id="IPR032675">
    <property type="entry name" value="LRR_dom_sf"/>
</dbReference>
<dbReference type="Pfam" id="PF05729">
    <property type="entry name" value="NACHT"/>
    <property type="match status" value="1"/>
</dbReference>
<dbReference type="InterPro" id="IPR027417">
    <property type="entry name" value="P-loop_NTPase"/>
</dbReference>
<keyword evidence="2 4" id="KW-0067">ATP-binding</keyword>
<dbReference type="PROSITE" id="PS50837">
    <property type="entry name" value="NACHT"/>
    <property type="match status" value="1"/>
</dbReference>
<dbReference type="Gene3D" id="3.40.50.300">
    <property type="entry name" value="P-loop containing nucleotide triphosphate hydrolases"/>
    <property type="match status" value="1"/>
</dbReference>
<keyword evidence="1" id="KW-0547">Nucleotide-binding</keyword>
<dbReference type="PANTHER" id="PTHR46844:SF1">
    <property type="entry name" value="SLR5058 PROTEIN"/>
    <property type="match status" value="1"/>
</dbReference>
<feature type="domain" description="NACHT" evidence="3">
    <location>
        <begin position="265"/>
        <end position="598"/>
    </location>
</feature>
<keyword evidence="5" id="KW-1185">Reference proteome</keyword>
<dbReference type="Pfam" id="PF22733">
    <property type="entry name" value="NNH1"/>
    <property type="match status" value="1"/>
</dbReference>
<dbReference type="EMBL" id="BMVW01000006">
    <property type="protein sequence ID" value="GGZ14425.1"/>
    <property type="molecule type" value="Genomic_DNA"/>
</dbReference>
<dbReference type="SUPFAM" id="SSF52540">
    <property type="entry name" value="P-loop containing nucleoside triphosphate hydrolases"/>
    <property type="match status" value="1"/>
</dbReference>
<protein>
    <submittedName>
        <fullName evidence="4">ATP-binding protein</fullName>
    </submittedName>
</protein>
<organism evidence="4 5">
    <name type="scientific">Streptomyces poonensis</name>
    <dbReference type="NCBI Taxonomy" id="68255"/>
    <lineage>
        <taxon>Bacteria</taxon>
        <taxon>Bacillati</taxon>
        <taxon>Actinomycetota</taxon>
        <taxon>Actinomycetes</taxon>
        <taxon>Kitasatosporales</taxon>
        <taxon>Streptomycetaceae</taxon>
        <taxon>Streptomyces</taxon>
    </lineage>
</organism>
<accession>A0A918PLM6</accession>
<dbReference type="Gene3D" id="3.80.10.10">
    <property type="entry name" value="Ribonuclease Inhibitor"/>
    <property type="match status" value="1"/>
</dbReference>
<evidence type="ECO:0000313" key="5">
    <source>
        <dbReference type="Proteomes" id="UP000622166"/>
    </source>
</evidence>
<dbReference type="GO" id="GO:0005524">
    <property type="term" value="F:ATP binding"/>
    <property type="evidence" value="ECO:0007669"/>
    <property type="project" value="UniProtKB-KW"/>
</dbReference>
<name>A0A918PLM6_9ACTN</name>
<dbReference type="AlphaFoldDB" id="A0A918PLM6"/>
<evidence type="ECO:0000313" key="4">
    <source>
        <dbReference type="EMBL" id="GGZ14425.1"/>
    </source>
</evidence>
<dbReference type="RefSeq" id="WP_189860564.1">
    <property type="nucleotide sequence ID" value="NZ_BMVW01000006.1"/>
</dbReference>
<dbReference type="InterPro" id="IPR054547">
    <property type="entry name" value="NNH1"/>
</dbReference>
<dbReference type="PANTHER" id="PTHR46844">
    <property type="entry name" value="SLR5058 PROTEIN"/>
    <property type="match status" value="1"/>
</dbReference>